<evidence type="ECO:0000259" key="5">
    <source>
        <dbReference type="Pfam" id="PF07940"/>
    </source>
</evidence>
<comment type="subcellular location">
    <subcellularLocation>
        <location evidence="1">Periplasm</location>
    </subcellularLocation>
</comment>
<dbReference type="InterPro" id="IPR031680">
    <property type="entry name" value="Hepar_II_III_N"/>
</dbReference>
<accession>A0A9X4JSM0</accession>
<dbReference type="RefSeq" id="WP_277441935.1">
    <property type="nucleotide sequence ID" value="NZ_JAKOAV010000001.1"/>
</dbReference>
<evidence type="ECO:0000256" key="2">
    <source>
        <dbReference type="ARBA" id="ARBA00022729"/>
    </source>
</evidence>
<evidence type="ECO:0000256" key="4">
    <source>
        <dbReference type="ARBA" id="ARBA00023239"/>
    </source>
</evidence>
<dbReference type="Gene3D" id="2.70.98.70">
    <property type="match status" value="1"/>
</dbReference>
<evidence type="ECO:0000259" key="6">
    <source>
        <dbReference type="Pfam" id="PF16889"/>
    </source>
</evidence>
<evidence type="ECO:0000256" key="3">
    <source>
        <dbReference type="ARBA" id="ARBA00022764"/>
    </source>
</evidence>
<keyword evidence="2" id="KW-0732">Signal</keyword>
<keyword evidence="4" id="KW-0456">Lyase</keyword>
<dbReference type="PANTHER" id="PTHR39210">
    <property type="entry name" value="HEPARIN-SULFATE LYASE"/>
    <property type="match status" value="1"/>
</dbReference>
<dbReference type="EMBL" id="JAKOAV010000001">
    <property type="protein sequence ID" value="MDF9406789.1"/>
    <property type="molecule type" value="Genomic_DNA"/>
</dbReference>
<name>A0A9X4JSM0_9FIRM</name>
<organism evidence="7 8">
    <name type="scientific">Pelotomaculum isophthalicicum JI</name>
    <dbReference type="NCBI Taxonomy" id="947010"/>
    <lineage>
        <taxon>Bacteria</taxon>
        <taxon>Bacillati</taxon>
        <taxon>Bacillota</taxon>
        <taxon>Clostridia</taxon>
        <taxon>Eubacteriales</taxon>
        <taxon>Desulfotomaculaceae</taxon>
        <taxon>Pelotomaculum</taxon>
    </lineage>
</organism>
<dbReference type="SUPFAM" id="SSF48230">
    <property type="entry name" value="Chondroitin AC/alginate lyase"/>
    <property type="match status" value="1"/>
</dbReference>
<reference evidence="7" key="1">
    <citation type="submission" date="2022-02" db="EMBL/GenBank/DDBJ databases">
        <authorList>
            <person name="Leng L."/>
        </authorList>
    </citation>
    <scope>NUCLEOTIDE SEQUENCE</scope>
    <source>
        <strain evidence="7">JI</strain>
    </source>
</reference>
<comment type="caution">
    <text evidence="7">The sequence shown here is derived from an EMBL/GenBank/DDBJ whole genome shotgun (WGS) entry which is preliminary data.</text>
</comment>
<keyword evidence="8" id="KW-1185">Reference proteome</keyword>
<dbReference type="InterPro" id="IPR008929">
    <property type="entry name" value="Chondroitin_lyas"/>
</dbReference>
<dbReference type="AlphaFoldDB" id="A0A9X4JSM0"/>
<dbReference type="GO" id="GO:0042597">
    <property type="term" value="C:periplasmic space"/>
    <property type="evidence" value="ECO:0007669"/>
    <property type="project" value="UniProtKB-SubCell"/>
</dbReference>
<sequence length="756" mass="87852">MNLLNYCKKIVSLPPKVLAVKVVRLMKRRLMERRQRYFDQLCITFDKNIVKGKLYQYLTGISVSRLEPYRETVISLVELYLNHSFDLLGSGWVQVKHGMNCRGLENYRYEMSKAIFADKEGRWLEGRINTTNSKESQRIWSLVDDYYVPIDWHLDFKSGYRWDESTWYKDIRYGHKPGVDVKVPWELARMQHLPLFAWAYALQKNTARYGPTGQAEFLPPELYVREFRNQVLDFIASNPPRFGVNWHCTMDVAIRAANWLVAYDMLHAFGAKFDNEFLEVFQHSVYDHGRHIIDNLEYTPELHANHYLANITGLLFVAAYLPRTEETDRWLAFAVQELISEMDYQFNPDGSNFEASTSYHRLSTEMMLYGSILCVTLPPGKREALKNYETAGHKVRPRLKPYHEQLYNVDDPLLFPPWFWERLEKAAEFTLHITKPNGEVPQVGDNDNGRFLKIWPSYRKMTVREAVRKYKNLENYNNLPPDAVYWEENILDHRHITGVAGVLFRRSDLINLIEMSNPEVQLVQNWLRDIYVPSYHVDPGRPHPAAEGRTAGDCISLEACLEQLKSEYGEPVITFFGAERPGPPLTQDLEIISYPGFGFYLYRSQRLYLAVRCGSLGQKGNGGHAHNDQLSIELNIDGKDIIRDPGTYLYTPMPERRNHFRSTAAHFTPQVPGKEQNEWFPGMSGLFQLKDRARAECLYFNKDGFTGRHFGFGKCVTRLIMIEKEGVYIYDFNAFSPGETAKSYSNGYGLLIEKNN</sequence>
<dbReference type="Gene3D" id="1.50.10.100">
    <property type="entry name" value="Chondroitin AC/alginate lyase"/>
    <property type="match status" value="1"/>
</dbReference>
<dbReference type="Pfam" id="PF16889">
    <property type="entry name" value="Hepar_II_III_N"/>
    <property type="match status" value="1"/>
</dbReference>
<feature type="domain" description="Heparinase II/III-like C-terminal" evidence="5">
    <location>
        <begin position="591"/>
        <end position="729"/>
    </location>
</feature>
<evidence type="ECO:0000313" key="7">
    <source>
        <dbReference type="EMBL" id="MDF9406789.1"/>
    </source>
</evidence>
<dbReference type="Pfam" id="PF07940">
    <property type="entry name" value="Hepar_II_III_C"/>
    <property type="match status" value="1"/>
</dbReference>
<dbReference type="GO" id="GO:0016829">
    <property type="term" value="F:lyase activity"/>
    <property type="evidence" value="ECO:0007669"/>
    <property type="project" value="UniProtKB-KW"/>
</dbReference>
<dbReference type="InterPro" id="IPR012480">
    <property type="entry name" value="Hepar_II_III_C"/>
</dbReference>
<gene>
    <name evidence="7" type="ORF">L7E55_00190</name>
</gene>
<evidence type="ECO:0000313" key="8">
    <source>
        <dbReference type="Proteomes" id="UP001154312"/>
    </source>
</evidence>
<dbReference type="PANTHER" id="PTHR39210:SF1">
    <property type="entry name" value="HEPARIN-SULFATE LYASE"/>
    <property type="match status" value="1"/>
</dbReference>
<protein>
    <submittedName>
        <fullName evidence="7">Heparinase II/III family protein</fullName>
    </submittedName>
</protein>
<evidence type="ECO:0000256" key="1">
    <source>
        <dbReference type="ARBA" id="ARBA00004418"/>
    </source>
</evidence>
<dbReference type="Proteomes" id="UP001154312">
    <property type="component" value="Unassembled WGS sequence"/>
</dbReference>
<proteinExistence type="predicted"/>
<feature type="domain" description="Heparin-sulfate lyase N-terminal" evidence="6">
    <location>
        <begin position="156"/>
        <end position="367"/>
    </location>
</feature>
<keyword evidence="3" id="KW-0574">Periplasm</keyword>